<evidence type="ECO:0000313" key="2">
    <source>
        <dbReference type="Proteomes" id="UP000324222"/>
    </source>
</evidence>
<proteinExistence type="predicted"/>
<comment type="caution">
    <text evidence="1">The sequence shown here is derived from an EMBL/GenBank/DDBJ whole genome shotgun (WGS) entry which is preliminary data.</text>
</comment>
<name>A0A5B7IZW9_PORTR</name>
<dbReference type="EMBL" id="VSRR010070722">
    <property type="protein sequence ID" value="MPC86188.1"/>
    <property type="molecule type" value="Genomic_DNA"/>
</dbReference>
<gene>
    <name evidence="1" type="ORF">E2C01_081004</name>
</gene>
<dbReference type="Proteomes" id="UP000324222">
    <property type="component" value="Unassembled WGS sequence"/>
</dbReference>
<accession>A0A5B7IZW9</accession>
<reference evidence="1 2" key="1">
    <citation type="submission" date="2019-05" db="EMBL/GenBank/DDBJ databases">
        <title>Another draft genome of Portunus trituberculatus and its Hox gene families provides insights of decapod evolution.</title>
        <authorList>
            <person name="Jeong J.-H."/>
            <person name="Song I."/>
            <person name="Kim S."/>
            <person name="Choi T."/>
            <person name="Kim D."/>
            <person name="Ryu S."/>
            <person name="Kim W."/>
        </authorList>
    </citation>
    <scope>NUCLEOTIDE SEQUENCE [LARGE SCALE GENOMIC DNA]</scope>
    <source>
        <tissue evidence="1">Muscle</tissue>
    </source>
</reference>
<sequence>MILCTDDVNRQVEIFTSNFIKCLDACAPYVTKEIKRPFAP</sequence>
<evidence type="ECO:0000313" key="1">
    <source>
        <dbReference type="EMBL" id="MPC86188.1"/>
    </source>
</evidence>
<dbReference type="AlphaFoldDB" id="A0A5B7IZW9"/>
<protein>
    <submittedName>
        <fullName evidence="1">Uncharacterized protein</fullName>
    </submittedName>
</protein>
<keyword evidence="2" id="KW-1185">Reference proteome</keyword>
<organism evidence="1 2">
    <name type="scientific">Portunus trituberculatus</name>
    <name type="common">Swimming crab</name>
    <name type="synonym">Neptunus trituberculatus</name>
    <dbReference type="NCBI Taxonomy" id="210409"/>
    <lineage>
        <taxon>Eukaryota</taxon>
        <taxon>Metazoa</taxon>
        <taxon>Ecdysozoa</taxon>
        <taxon>Arthropoda</taxon>
        <taxon>Crustacea</taxon>
        <taxon>Multicrustacea</taxon>
        <taxon>Malacostraca</taxon>
        <taxon>Eumalacostraca</taxon>
        <taxon>Eucarida</taxon>
        <taxon>Decapoda</taxon>
        <taxon>Pleocyemata</taxon>
        <taxon>Brachyura</taxon>
        <taxon>Eubrachyura</taxon>
        <taxon>Portunoidea</taxon>
        <taxon>Portunidae</taxon>
        <taxon>Portuninae</taxon>
        <taxon>Portunus</taxon>
    </lineage>
</organism>